<feature type="region of interest" description="Disordered" evidence="1">
    <location>
        <begin position="212"/>
        <end position="310"/>
    </location>
</feature>
<evidence type="ECO:0008006" key="4">
    <source>
        <dbReference type="Google" id="ProtNLM"/>
    </source>
</evidence>
<protein>
    <recommendedName>
        <fullName evidence="4">GCM domain-containing protein</fullName>
    </recommendedName>
</protein>
<feature type="compositionally biased region" description="Low complexity" evidence="1">
    <location>
        <begin position="284"/>
        <end position="294"/>
    </location>
</feature>
<sequence>MSGTGSLDMPLPSRASFDMPAFEASQKQRLYAPCAKAALSAPSSLSLALTSAFTSGNSHITEPRSRTSSLENGSYTLADDASYWPNGHAVIDLTVPLLSWRDSWTWSKKSDRRINFRETARQMRRMCQGVIVCQNPDCSITSLKPSKIIRCPGCDRGLSKSTCSASSTLISDSSGWIVRFRHSGIHEHERPPAAAPTELYTFRASDFVREEEPLAEEPFQPQRKRKATDASWPVNTSASPSSASSSSKSSRASGFPMSSRSFPDGSLSPECNTLHVRPQRERSTSSQTTASQSARYRAHSPSPLMDISPPFSGTGDPFAFDAIPYISTPTTASLATPASTLFSPFNGSSRSFGTPSTSFDAAWAQSLDKTSASAAAASSEADTSVLAQFLESLSTGQCRTPVSGADWLRPFDQALPRRPASAPRLESPRGDTFPSSVHLDKRDSVQVKFDKQHILLEEKRRLEAMRRETREYLNSIDRRLDCLERDMMQIEIT</sequence>
<dbReference type="HOGENOM" id="CLU_043180_0_0_1"/>
<dbReference type="AlphaFoldDB" id="G7DZF2"/>
<reference evidence="2 3" key="1">
    <citation type="journal article" date="2011" name="J. Gen. Appl. Microbiol.">
        <title>Draft genome sequencing of the enigmatic basidiomycete Mixia osmundae.</title>
        <authorList>
            <person name="Nishida H."/>
            <person name="Nagatsuka Y."/>
            <person name="Sugiyama J."/>
        </authorList>
    </citation>
    <scope>NUCLEOTIDE SEQUENCE [LARGE SCALE GENOMIC DNA]</scope>
    <source>
        <strain evidence="3">CBS 9802 / IAM 14324 / JCM 22182 / KY 12970</strain>
    </source>
</reference>
<evidence type="ECO:0000313" key="3">
    <source>
        <dbReference type="Proteomes" id="UP000009131"/>
    </source>
</evidence>
<evidence type="ECO:0000313" key="2">
    <source>
        <dbReference type="EMBL" id="GAA95962.1"/>
    </source>
</evidence>
<accession>G7DZF2</accession>
<dbReference type="Proteomes" id="UP000009131">
    <property type="component" value="Unassembled WGS sequence"/>
</dbReference>
<dbReference type="OrthoDB" id="2624269at2759"/>
<reference evidence="2 3" key="2">
    <citation type="journal article" date="2012" name="Open Biol.">
        <title>Characteristics of nucleosomes and linker DNA regions on the genome of the basidiomycete Mixia osmundae revealed by mono- and dinucleosome mapping.</title>
        <authorList>
            <person name="Nishida H."/>
            <person name="Kondo S."/>
            <person name="Matsumoto T."/>
            <person name="Suzuki Y."/>
            <person name="Yoshikawa H."/>
            <person name="Taylor T.D."/>
            <person name="Sugiyama J."/>
        </authorList>
    </citation>
    <scope>NUCLEOTIDE SEQUENCE [LARGE SCALE GENOMIC DNA]</scope>
    <source>
        <strain evidence="3">CBS 9802 / IAM 14324 / JCM 22182 / KY 12970</strain>
    </source>
</reference>
<dbReference type="EMBL" id="BABT02000068">
    <property type="protein sequence ID" value="GAA95962.1"/>
    <property type="molecule type" value="Genomic_DNA"/>
</dbReference>
<comment type="caution">
    <text evidence="2">The sequence shown here is derived from an EMBL/GenBank/DDBJ whole genome shotgun (WGS) entry which is preliminary data.</text>
</comment>
<feature type="compositionally biased region" description="Low complexity" evidence="1">
    <location>
        <begin position="237"/>
        <end position="253"/>
    </location>
</feature>
<dbReference type="InParanoid" id="G7DZF2"/>
<organism evidence="2 3">
    <name type="scientific">Mixia osmundae (strain CBS 9802 / IAM 14324 / JCM 22182 / KY 12970)</name>
    <dbReference type="NCBI Taxonomy" id="764103"/>
    <lineage>
        <taxon>Eukaryota</taxon>
        <taxon>Fungi</taxon>
        <taxon>Dikarya</taxon>
        <taxon>Basidiomycota</taxon>
        <taxon>Pucciniomycotina</taxon>
        <taxon>Mixiomycetes</taxon>
        <taxon>Mixiales</taxon>
        <taxon>Mixiaceae</taxon>
        <taxon>Mixia</taxon>
    </lineage>
</organism>
<name>G7DZF2_MIXOS</name>
<gene>
    <name evidence="2" type="primary">Mo02620</name>
    <name evidence="2" type="ORF">E5Q_02620</name>
</gene>
<keyword evidence="3" id="KW-1185">Reference proteome</keyword>
<evidence type="ECO:0000256" key="1">
    <source>
        <dbReference type="SAM" id="MobiDB-lite"/>
    </source>
</evidence>
<proteinExistence type="predicted"/>